<keyword evidence="3" id="KW-0805">Transcription regulation</keyword>
<dbReference type="Pfam" id="PF00392">
    <property type="entry name" value="GntR"/>
    <property type="match status" value="1"/>
</dbReference>
<organism evidence="7 8">
    <name type="scientific">Pelomonas lactea</name>
    <dbReference type="NCBI Taxonomy" id="3299030"/>
    <lineage>
        <taxon>Bacteria</taxon>
        <taxon>Pseudomonadati</taxon>
        <taxon>Pseudomonadota</taxon>
        <taxon>Betaproteobacteria</taxon>
        <taxon>Burkholderiales</taxon>
        <taxon>Sphaerotilaceae</taxon>
        <taxon>Roseateles</taxon>
    </lineage>
</organism>
<keyword evidence="4" id="KW-0238">DNA-binding</keyword>
<dbReference type="SUPFAM" id="SSF46785">
    <property type="entry name" value="Winged helix' DNA-binding domain"/>
    <property type="match status" value="1"/>
</dbReference>
<reference evidence="7 8" key="1">
    <citation type="submission" date="2024-08" db="EMBL/GenBank/DDBJ databases">
        <authorList>
            <person name="Lu H."/>
        </authorList>
    </citation>
    <scope>NUCLEOTIDE SEQUENCE [LARGE SCALE GENOMIC DNA]</scope>
    <source>
        <strain evidence="7 8">DXS20W</strain>
    </source>
</reference>
<dbReference type="PANTHER" id="PTHR46577:SF2">
    <property type="entry name" value="TRANSCRIPTIONAL REGULATORY PROTEIN"/>
    <property type="match status" value="1"/>
</dbReference>
<evidence type="ECO:0000256" key="3">
    <source>
        <dbReference type="ARBA" id="ARBA00023015"/>
    </source>
</evidence>
<evidence type="ECO:0000259" key="6">
    <source>
        <dbReference type="PROSITE" id="PS50949"/>
    </source>
</evidence>
<feature type="domain" description="HTH gntR-type" evidence="6">
    <location>
        <begin position="10"/>
        <end position="78"/>
    </location>
</feature>
<dbReference type="InterPro" id="IPR036388">
    <property type="entry name" value="WH-like_DNA-bd_sf"/>
</dbReference>
<dbReference type="Proteomes" id="UP001606302">
    <property type="component" value="Unassembled WGS sequence"/>
</dbReference>
<dbReference type="GO" id="GO:0008483">
    <property type="term" value="F:transaminase activity"/>
    <property type="evidence" value="ECO:0007669"/>
    <property type="project" value="UniProtKB-KW"/>
</dbReference>
<dbReference type="InterPro" id="IPR051446">
    <property type="entry name" value="HTH_trans_reg/aminotransferase"/>
</dbReference>
<keyword evidence="8" id="KW-1185">Reference proteome</keyword>
<protein>
    <submittedName>
        <fullName evidence="7">PLP-dependent aminotransferase family protein</fullName>
    </submittedName>
</protein>
<evidence type="ECO:0000256" key="4">
    <source>
        <dbReference type="ARBA" id="ARBA00023125"/>
    </source>
</evidence>
<dbReference type="InterPro" id="IPR015421">
    <property type="entry name" value="PyrdxlP-dep_Trfase_major"/>
</dbReference>
<sequence>MFSLDRDSSTPLADQIEQRLHALIQSAQLPPGARLNSIRQLAAQLGVSPNTVVSAYDRLVAAGLIDSRGTAGFFVADSPANAMPDATRVEAGEEQEAVWLAQQANDQKAGLLLASSGALPATWLEDAVPAAAVQRGLARATAGMASRCPPQGLPELRERIAMLLRGQGVAVDAGRVLTTYGGTHAIDLICRTFLRPGDTVAVETPGYFLLFDRLRQAGATIVPVPRRHDGIDLDALDAACTQHRPRLLFIQSVLHNPTGWGSSAANLHRVLMLAQRHHVLIAEDDVQGHFHPQTPHPPTRLAQLSGLDGVIYYSSFAKAMSPALRLGYIAAEPELLKPLMREKILSVLTTAALNEFVMLEVLAAGRWRKHLDRLQQRLGAARVSAARQLREAGVQLEHAGEGGLFLWGALPAGVDVDGLVKEAFRRGILLVRGATFAADGAADPHLRFNVAFSQQPRLAEFLREQLGAATSARLVLERARGPLPLSAPRPDAADAASPRRR</sequence>
<dbReference type="EMBL" id="JBIGHX010000001">
    <property type="protein sequence ID" value="MFG6460182.1"/>
    <property type="molecule type" value="Genomic_DNA"/>
</dbReference>
<keyword evidence="5" id="KW-0804">Transcription</keyword>
<evidence type="ECO:0000313" key="7">
    <source>
        <dbReference type="EMBL" id="MFG6460182.1"/>
    </source>
</evidence>
<dbReference type="Pfam" id="PF00155">
    <property type="entry name" value="Aminotran_1_2"/>
    <property type="match status" value="1"/>
</dbReference>
<evidence type="ECO:0000256" key="2">
    <source>
        <dbReference type="ARBA" id="ARBA00022898"/>
    </source>
</evidence>
<dbReference type="Gene3D" id="1.10.10.10">
    <property type="entry name" value="Winged helix-like DNA-binding domain superfamily/Winged helix DNA-binding domain"/>
    <property type="match status" value="1"/>
</dbReference>
<dbReference type="RefSeq" id="WP_394508995.1">
    <property type="nucleotide sequence ID" value="NZ_JBIGHX010000001.1"/>
</dbReference>
<dbReference type="CDD" id="cd00609">
    <property type="entry name" value="AAT_like"/>
    <property type="match status" value="1"/>
</dbReference>
<keyword evidence="2" id="KW-0663">Pyridoxal phosphate</keyword>
<dbReference type="PANTHER" id="PTHR46577">
    <property type="entry name" value="HTH-TYPE TRANSCRIPTIONAL REGULATORY PROTEIN GABR"/>
    <property type="match status" value="1"/>
</dbReference>
<evidence type="ECO:0000313" key="8">
    <source>
        <dbReference type="Proteomes" id="UP001606302"/>
    </source>
</evidence>
<accession>A0ABW7GE28</accession>
<dbReference type="SMART" id="SM00345">
    <property type="entry name" value="HTH_GNTR"/>
    <property type="match status" value="1"/>
</dbReference>
<evidence type="ECO:0000256" key="1">
    <source>
        <dbReference type="ARBA" id="ARBA00005384"/>
    </source>
</evidence>
<dbReference type="InterPro" id="IPR000524">
    <property type="entry name" value="Tscrpt_reg_HTH_GntR"/>
</dbReference>
<dbReference type="CDD" id="cd07377">
    <property type="entry name" value="WHTH_GntR"/>
    <property type="match status" value="1"/>
</dbReference>
<dbReference type="Gene3D" id="3.40.640.10">
    <property type="entry name" value="Type I PLP-dependent aspartate aminotransferase-like (Major domain)"/>
    <property type="match status" value="1"/>
</dbReference>
<evidence type="ECO:0000256" key="5">
    <source>
        <dbReference type="ARBA" id="ARBA00023163"/>
    </source>
</evidence>
<comment type="caution">
    <text evidence="7">The sequence shown here is derived from an EMBL/GenBank/DDBJ whole genome shotgun (WGS) entry which is preliminary data.</text>
</comment>
<gene>
    <name evidence="7" type="ORF">ACG04Q_01280</name>
</gene>
<dbReference type="PROSITE" id="PS50949">
    <property type="entry name" value="HTH_GNTR"/>
    <property type="match status" value="1"/>
</dbReference>
<keyword evidence="7" id="KW-0032">Aminotransferase</keyword>
<name>A0ABW7GE28_9BURK</name>
<keyword evidence="7" id="KW-0808">Transferase</keyword>
<proteinExistence type="inferred from homology"/>
<comment type="similarity">
    <text evidence="1">In the C-terminal section; belongs to the class-I pyridoxal-phosphate-dependent aminotransferase family.</text>
</comment>
<dbReference type="InterPro" id="IPR036390">
    <property type="entry name" value="WH_DNA-bd_sf"/>
</dbReference>
<dbReference type="InterPro" id="IPR015424">
    <property type="entry name" value="PyrdxlP-dep_Trfase"/>
</dbReference>
<dbReference type="InterPro" id="IPR004839">
    <property type="entry name" value="Aminotransferase_I/II_large"/>
</dbReference>
<dbReference type="SUPFAM" id="SSF53383">
    <property type="entry name" value="PLP-dependent transferases"/>
    <property type="match status" value="1"/>
</dbReference>